<name>A0AAW2VP85_SESRA</name>
<dbReference type="EMBL" id="JACGWJ010000003">
    <property type="protein sequence ID" value="KAL0431032.1"/>
    <property type="molecule type" value="Genomic_DNA"/>
</dbReference>
<dbReference type="AlphaFoldDB" id="A0AAW2VP85"/>
<reference evidence="1" key="2">
    <citation type="journal article" date="2024" name="Plant">
        <title>Genomic evolution and insights into agronomic trait innovations of Sesamum species.</title>
        <authorList>
            <person name="Miao H."/>
            <person name="Wang L."/>
            <person name="Qu L."/>
            <person name="Liu H."/>
            <person name="Sun Y."/>
            <person name="Le M."/>
            <person name="Wang Q."/>
            <person name="Wei S."/>
            <person name="Zheng Y."/>
            <person name="Lin W."/>
            <person name="Duan Y."/>
            <person name="Cao H."/>
            <person name="Xiong S."/>
            <person name="Wang X."/>
            <person name="Wei L."/>
            <person name="Li C."/>
            <person name="Ma Q."/>
            <person name="Ju M."/>
            <person name="Zhao R."/>
            <person name="Li G."/>
            <person name="Mu C."/>
            <person name="Tian Q."/>
            <person name="Mei H."/>
            <person name="Zhang T."/>
            <person name="Gao T."/>
            <person name="Zhang H."/>
        </authorList>
    </citation>
    <scope>NUCLEOTIDE SEQUENCE</scope>
    <source>
        <strain evidence="1">G02</strain>
    </source>
</reference>
<organism evidence="1">
    <name type="scientific">Sesamum radiatum</name>
    <name type="common">Black benniseed</name>
    <dbReference type="NCBI Taxonomy" id="300843"/>
    <lineage>
        <taxon>Eukaryota</taxon>
        <taxon>Viridiplantae</taxon>
        <taxon>Streptophyta</taxon>
        <taxon>Embryophyta</taxon>
        <taxon>Tracheophyta</taxon>
        <taxon>Spermatophyta</taxon>
        <taxon>Magnoliopsida</taxon>
        <taxon>eudicotyledons</taxon>
        <taxon>Gunneridae</taxon>
        <taxon>Pentapetalae</taxon>
        <taxon>asterids</taxon>
        <taxon>lamiids</taxon>
        <taxon>Lamiales</taxon>
        <taxon>Pedaliaceae</taxon>
        <taxon>Sesamum</taxon>
    </lineage>
</organism>
<sequence length="67" mass="7586">MVKWAVELSEFSIEFHPRLVIKEQVLADFIIELAYDEVSISMPIWSLYVDELSTSVGSGVEIVLESP</sequence>
<protein>
    <submittedName>
        <fullName evidence="1">Uncharacterized protein</fullName>
    </submittedName>
</protein>
<reference evidence="1" key="1">
    <citation type="submission" date="2020-06" db="EMBL/GenBank/DDBJ databases">
        <authorList>
            <person name="Li T."/>
            <person name="Hu X."/>
            <person name="Zhang T."/>
            <person name="Song X."/>
            <person name="Zhang H."/>
            <person name="Dai N."/>
            <person name="Sheng W."/>
            <person name="Hou X."/>
            <person name="Wei L."/>
        </authorList>
    </citation>
    <scope>NUCLEOTIDE SEQUENCE</scope>
    <source>
        <strain evidence="1">G02</strain>
        <tissue evidence="1">Leaf</tissue>
    </source>
</reference>
<evidence type="ECO:0000313" key="1">
    <source>
        <dbReference type="EMBL" id="KAL0431032.1"/>
    </source>
</evidence>
<comment type="caution">
    <text evidence="1">The sequence shown here is derived from an EMBL/GenBank/DDBJ whole genome shotgun (WGS) entry which is preliminary data.</text>
</comment>
<gene>
    <name evidence="1" type="ORF">Sradi_0729200</name>
</gene>
<accession>A0AAW2VP85</accession>
<proteinExistence type="predicted"/>